<keyword evidence="6 7" id="KW-0067">ATP-binding</keyword>
<evidence type="ECO:0000256" key="4">
    <source>
        <dbReference type="ARBA" id="ARBA00022741"/>
    </source>
</evidence>
<sequence length="342" mass="38903">MADNRSSSPKKSRGGKNPLSNVIQGFYHKDEINKHYEIKEVLGRGAFSVVKRAVHKKTGEEYAVKIVLKKKAAEKKDMIETEIAIFKQVDHKNVIKLHELYESKERLFLVTELVTGGELFDQILEKGSYTEKEARKVARDMLRGISYLHSLGIVHRDLKPENLLFSDKSPKATLKVTDFGLSKIMVNQSTLLQTQCGTPAYVAPEVLFGEGYGPEVDLWGCGVIIFIILSGTTPFHADNNAELFEQIMNGDYCFHPSTWEGVSDQAKALVRKCLTVDPKERITAADALRDPWFSEDLRGRMTRLDTKNRLTQWNLKRKEDNEKERQANRQISMELNDEALES</sequence>
<feature type="domain" description="Protein kinase" evidence="10">
    <location>
        <begin position="36"/>
        <end position="293"/>
    </location>
</feature>
<protein>
    <recommendedName>
        <fullName evidence="1">non-specific serine/threonine protein kinase</fullName>
        <ecNumber evidence="1">2.7.11.1</ecNumber>
    </recommendedName>
</protein>
<dbReference type="CDD" id="cd05117">
    <property type="entry name" value="STKc_CAMK"/>
    <property type="match status" value="1"/>
</dbReference>
<organism evidence="11">
    <name type="scientific">Paramoeba aestuarina</name>
    <dbReference type="NCBI Taxonomy" id="180227"/>
    <lineage>
        <taxon>Eukaryota</taxon>
        <taxon>Amoebozoa</taxon>
        <taxon>Discosea</taxon>
        <taxon>Flabellinia</taxon>
        <taxon>Dactylopodida</taxon>
        <taxon>Paramoebidae</taxon>
        <taxon>Paramoeba</taxon>
    </lineage>
</organism>
<dbReference type="SUPFAM" id="SSF56112">
    <property type="entry name" value="Protein kinase-like (PK-like)"/>
    <property type="match status" value="1"/>
</dbReference>
<dbReference type="GO" id="GO:0005524">
    <property type="term" value="F:ATP binding"/>
    <property type="evidence" value="ECO:0007669"/>
    <property type="project" value="UniProtKB-UniRule"/>
</dbReference>
<dbReference type="GO" id="GO:0004674">
    <property type="term" value="F:protein serine/threonine kinase activity"/>
    <property type="evidence" value="ECO:0007669"/>
    <property type="project" value="UniProtKB-KW"/>
</dbReference>
<dbReference type="EC" id="2.7.11.1" evidence="1"/>
<dbReference type="PROSITE" id="PS00108">
    <property type="entry name" value="PROTEIN_KINASE_ST"/>
    <property type="match status" value="1"/>
</dbReference>
<name>A0A7S4KGT9_9EUKA</name>
<dbReference type="PANTHER" id="PTHR24347">
    <property type="entry name" value="SERINE/THREONINE-PROTEIN KINASE"/>
    <property type="match status" value="1"/>
</dbReference>
<keyword evidence="4 7" id="KW-0547">Nucleotide-binding</keyword>
<reference evidence="11" key="1">
    <citation type="submission" date="2021-01" db="EMBL/GenBank/DDBJ databases">
        <authorList>
            <person name="Corre E."/>
            <person name="Pelletier E."/>
            <person name="Niang G."/>
            <person name="Scheremetjew M."/>
            <person name="Finn R."/>
            <person name="Kale V."/>
            <person name="Holt S."/>
            <person name="Cochrane G."/>
            <person name="Meng A."/>
            <person name="Brown T."/>
            <person name="Cohen L."/>
        </authorList>
    </citation>
    <scope>NUCLEOTIDE SEQUENCE</scope>
    <source>
        <strain evidence="11">SoJaBio B1-5/56/2</strain>
    </source>
</reference>
<evidence type="ECO:0000256" key="7">
    <source>
        <dbReference type="PROSITE-ProRule" id="PRU10141"/>
    </source>
</evidence>
<evidence type="ECO:0000313" key="11">
    <source>
        <dbReference type="EMBL" id="CAE2294579.1"/>
    </source>
</evidence>
<evidence type="ECO:0000256" key="8">
    <source>
        <dbReference type="RuleBase" id="RU000304"/>
    </source>
</evidence>
<dbReference type="Gene3D" id="1.10.510.10">
    <property type="entry name" value="Transferase(Phosphotransferase) domain 1"/>
    <property type="match status" value="1"/>
</dbReference>
<comment type="similarity">
    <text evidence="8">Belongs to the protein kinase superfamily.</text>
</comment>
<evidence type="ECO:0000256" key="1">
    <source>
        <dbReference type="ARBA" id="ARBA00012513"/>
    </source>
</evidence>
<dbReference type="InterPro" id="IPR008271">
    <property type="entry name" value="Ser/Thr_kinase_AS"/>
</dbReference>
<proteinExistence type="inferred from homology"/>
<feature type="binding site" evidence="7">
    <location>
        <position position="69"/>
    </location>
    <ligand>
        <name>ATP</name>
        <dbReference type="ChEBI" id="CHEBI:30616"/>
    </ligand>
</feature>
<keyword evidence="5" id="KW-0418">Kinase</keyword>
<evidence type="ECO:0000259" key="10">
    <source>
        <dbReference type="PROSITE" id="PS50011"/>
    </source>
</evidence>
<keyword evidence="2 8" id="KW-0723">Serine/threonine-protein kinase</keyword>
<feature type="region of interest" description="Disordered" evidence="9">
    <location>
        <begin position="1"/>
        <end position="20"/>
    </location>
</feature>
<gene>
    <name evidence="11" type="ORF">NAES01612_LOCUS6681</name>
</gene>
<dbReference type="PROSITE" id="PS00107">
    <property type="entry name" value="PROTEIN_KINASE_ATP"/>
    <property type="match status" value="1"/>
</dbReference>
<dbReference type="FunFam" id="1.10.510.10:FF:000571">
    <property type="entry name" value="Maternal embryonic leucine zipper kinase"/>
    <property type="match status" value="1"/>
</dbReference>
<dbReference type="Pfam" id="PF00069">
    <property type="entry name" value="Pkinase"/>
    <property type="match status" value="1"/>
</dbReference>
<dbReference type="AlphaFoldDB" id="A0A7S4KGT9"/>
<dbReference type="SMART" id="SM00220">
    <property type="entry name" value="S_TKc"/>
    <property type="match status" value="1"/>
</dbReference>
<accession>A0A7S4KGT9</accession>
<dbReference type="InterPro" id="IPR017441">
    <property type="entry name" value="Protein_kinase_ATP_BS"/>
</dbReference>
<evidence type="ECO:0000256" key="6">
    <source>
        <dbReference type="ARBA" id="ARBA00022840"/>
    </source>
</evidence>
<dbReference type="EMBL" id="HBKR01010025">
    <property type="protein sequence ID" value="CAE2294579.1"/>
    <property type="molecule type" value="Transcribed_RNA"/>
</dbReference>
<evidence type="ECO:0000256" key="9">
    <source>
        <dbReference type="SAM" id="MobiDB-lite"/>
    </source>
</evidence>
<dbReference type="PROSITE" id="PS50011">
    <property type="entry name" value="PROTEIN_KINASE_DOM"/>
    <property type="match status" value="1"/>
</dbReference>
<dbReference type="InterPro" id="IPR000719">
    <property type="entry name" value="Prot_kinase_dom"/>
</dbReference>
<keyword evidence="3" id="KW-0808">Transferase</keyword>
<evidence type="ECO:0000256" key="2">
    <source>
        <dbReference type="ARBA" id="ARBA00022527"/>
    </source>
</evidence>
<dbReference type="InterPro" id="IPR011009">
    <property type="entry name" value="Kinase-like_dom_sf"/>
</dbReference>
<evidence type="ECO:0000256" key="3">
    <source>
        <dbReference type="ARBA" id="ARBA00022679"/>
    </source>
</evidence>
<dbReference type="FunFam" id="3.30.200.20:FF:000315">
    <property type="entry name" value="Calcium-dependent protein kinase 3"/>
    <property type="match status" value="1"/>
</dbReference>
<evidence type="ECO:0000256" key="5">
    <source>
        <dbReference type="ARBA" id="ARBA00022777"/>
    </source>
</evidence>